<organism evidence="1 2">
    <name type="scientific">Trema orientale</name>
    <name type="common">Charcoal tree</name>
    <name type="synonym">Celtis orientalis</name>
    <dbReference type="NCBI Taxonomy" id="63057"/>
    <lineage>
        <taxon>Eukaryota</taxon>
        <taxon>Viridiplantae</taxon>
        <taxon>Streptophyta</taxon>
        <taxon>Embryophyta</taxon>
        <taxon>Tracheophyta</taxon>
        <taxon>Spermatophyta</taxon>
        <taxon>Magnoliopsida</taxon>
        <taxon>eudicotyledons</taxon>
        <taxon>Gunneridae</taxon>
        <taxon>Pentapetalae</taxon>
        <taxon>rosids</taxon>
        <taxon>fabids</taxon>
        <taxon>Rosales</taxon>
        <taxon>Cannabaceae</taxon>
        <taxon>Trema</taxon>
    </lineage>
</organism>
<name>A0A2P5FMU2_TREOI</name>
<evidence type="ECO:0000313" key="2">
    <source>
        <dbReference type="Proteomes" id="UP000237000"/>
    </source>
</evidence>
<dbReference type="OrthoDB" id="10298199at2759"/>
<dbReference type="InParanoid" id="A0A2P5FMU2"/>
<evidence type="ECO:0000313" key="1">
    <source>
        <dbReference type="EMBL" id="PON99063.1"/>
    </source>
</evidence>
<accession>A0A2P5FMU2</accession>
<comment type="caution">
    <text evidence="1">The sequence shown here is derived from an EMBL/GenBank/DDBJ whole genome shotgun (WGS) entry which is preliminary data.</text>
</comment>
<keyword evidence="2" id="KW-1185">Reference proteome</keyword>
<gene>
    <name evidence="1" type="ORF">TorRG33x02_053000</name>
</gene>
<dbReference type="EMBL" id="JXTC01000021">
    <property type="protein sequence ID" value="PON99063.1"/>
    <property type="molecule type" value="Genomic_DNA"/>
</dbReference>
<reference evidence="2" key="1">
    <citation type="submission" date="2016-06" db="EMBL/GenBank/DDBJ databases">
        <title>Parallel loss of symbiosis genes in relatives of nitrogen-fixing non-legume Parasponia.</title>
        <authorList>
            <person name="Van Velzen R."/>
            <person name="Holmer R."/>
            <person name="Bu F."/>
            <person name="Rutten L."/>
            <person name="Van Zeijl A."/>
            <person name="Liu W."/>
            <person name="Santuari L."/>
            <person name="Cao Q."/>
            <person name="Sharma T."/>
            <person name="Shen D."/>
            <person name="Roswanjaya Y."/>
            <person name="Wardhani T."/>
            <person name="Kalhor M.S."/>
            <person name="Jansen J."/>
            <person name="Van den Hoogen J."/>
            <person name="Gungor B."/>
            <person name="Hartog M."/>
            <person name="Hontelez J."/>
            <person name="Verver J."/>
            <person name="Yang W.-C."/>
            <person name="Schijlen E."/>
            <person name="Repin R."/>
            <person name="Schilthuizen M."/>
            <person name="Schranz E."/>
            <person name="Heidstra R."/>
            <person name="Miyata K."/>
            <person name="Fedorova E."/>
            <person name="Kohlen W."/>
            <person name="Bisseling T."/>
            <person name="Smit S."/>
            <person name="Geurts R."/>
        </authorList>
    </citation>
    <scope>NUCLEOTIDE SEQUENCE [LARGE SCALE GENOMIC DNA]</scope>
    <source>
        <strain evidence="2">cv. RG33-2</strain>
    </source>
</reference>
<dbReference type="Proteomes" id="UP000237000">
    <property type="component" value="Unassembled WGS sequence"/>
</dbReference>
<protein>
    <submittedName>
        <fullName evidence="1">Uncharacterized protein</fullName>
    </submittedName>
</protein>
<dbReference type="AlphaFoldDB" id="A0A2P5FMU2"/>
<proteinExistence type="predicted"/>
<sequence>MVPLERVLETIEPNSKKPGGTPNFTQERGINQLLDLLNVELFASNLGWVPPGAASLIRRLLLD</sequence>